<dbReference type="InterPro" id="IPR027596">
    <property type="entry name" value="AmmeMemoSam_rS"/>
</dbReference>
<keyword evidence="2" id="KW-0004">4Fe-4S</keyword>
<feature type="domain" description="Radical SAM core" evidence="7">
    <location>
        <begin position="68"/>
        <end position="290"/>
    </location>
</feature>
<gene>
    <name evidence="8" type="ORF">SDC9_12203</name>
</gene>
<dbReference type="CDD" id="cd01335">
    <property type="entry name" value="Radical_SAM"/>
    <property type="match status" value="1"/>
</dbReference>
<evidence type="ECO:0000256" key="2">
    <source>
        <dbReference type="ARBA" id="ARBA00022485"/>
    </source>
</evidence>
<organism evidence="8">
    <name type="scientific">bioreactor metagenome</name>
    <dbReference type="NCBI Taxonomy" id="1076179"/>
    <lineage>
        <taxon>unclassified sequences</taxon>
        <taxon>metagenomes</taxon>
        <taxon>ecological metagenomes</taxon>
    </lineage>
</organism>
<proteinExistence type="predicted"/>
<comment type="cofactor">
    <cofactor evidence="1">
        <name>[4Fe-4S] cluster</name>
        <dbReference type="ChEBI" id="CHEBI:49883"/>
    </cofactor>
</comment>
<dbReference type="SUPFAM" id="SSF102114">
    <property type="entry name" value="Radical SAM enzymes"/>
    <property type="match status" value="1"/>
</dbReference>
<keyword evidence="6" id="KW-0411">Iron-sulfur</keyword>
<dbReference type="InterPro" id="IPR007197">
    <property type="entry name" value="rSAM"/>
</dbReference>
<evidence type="ECO:0000259" key="7">
    <source>
        <dbReference type="PROSITE" id="PS51918"/>
    </source>
</evidence>
<protein>
    <recommendedName>
        <fullName evidence="7">Radical SAM core domain-containing protein</fullName>
    </recommendedName>
</protein>
<dbReference type="GO" id="GO:0051539">
    <property type="term" value="F:4 iron, 4 sulfur cluster binding"/>
    <property type="evidence" value="ECO:0007669"/>
    <property type="project" value="UniProtKB-KW"/>
</dbReference>
<dbReference type="PIRSF" id="PIRSF004869">
    <property type="entry name" value="PflX_prd"/>
    <property type="match status" value="1"/>
</dbReference>
<evidence type="ECO:0000313" key="8">
    <source>
        <dbReference type="EMBL" id="MPL66525.1"/>
    </source>
</evidence>
<dbReference type="NCBIfam" id="TIGR04337">
    <property type="entry name" value="AmmeMemoSam_rS"/>
    <property type="match status" value="1"/>
</dbReference>
<dbReference type="GO" id="GO:0003824">
    <property type="term" value="F:catalytic activity"/>
    <property type="evidence" value="ECO:0007669"/>
    <property type="project" value="InterPro"/>
</dbReference>
<keyword evidence="5" id="KW-0408">Iron</keyword>
<reference evidence="8" key="1">
    <citation type="submission" date="2019-08" db="EMBL/GenBank/DDBJ databases">
        <authorList>
            <person name="Kucharzyk K."/>
            <person name="Murdoch R.W."/>
            <person name="Higgins S."/>
            <person name="Loffler F."/>
        </authorList>
    </citation>
    <scope>NUCLEOTIDE SEQUENCE</scope>
</reference>
<dbReference type="Gene3D" id="3.20.20.70">
    <property type="entry name" value="Aldolase class I"/>
    <property type="match status" value="1"/>
</dbReference>
<dbReference type="InterPro" id="IPR034457">
    <property type="entry name" value="Organic_radical-activating"/>
</dbReference>
<evidence type="ECO:0000256" key="5">
    <source>
        <dbReference type="ARBA" id="ARBA00023004"/>
    </source>
</evidence>
<dbReference type="InterPro" id="IPR058240">
    <property type="entry name" value="rSAM_sf"/>
</dbReference>
<dbReference type="GO" id="GO:0046872">
    <property type="term" value="F:metal ion binding"/>
    <property type="evidence" value="ECO:0007669"/>
    <property type="project" value="UniProtKB-KW"/>
</dbReference>
<dbReference type="Pfam" id="PF04055">
    <property type="entry name" value="Radical_SAM"/>
    <property type="match status" value="1"/>
</dbReference>
<dbReference type="EMBL" id="VSSQ01000032">
    <property type="protein sequence ID" value="MPL66525.1"/>
    <property type="molecule type" value="Genomic_DNA"/>
</dbReference>
<accession>A0A644THP4</accession>
<dbReference type="PROSITE" id="PS51918">
    <property type="entry name" value="RADICAL_SAM"/>
    <property type="match status" value="1"/>
</dbReference>
<dbReference type="InterPro" id="IPR016431">
    <property type="entry name" value="Pyrv-formate_lyase-activ_prd"/>
</dbReference>
<keyword evidence="3" id="KW-0949">S-adenosyl-L-methionine</keyword>
<dbReference type="PANTHER" id="PTHR30352:SF5">
    <property type="entry name" value="PYRUVATE FORMATE-LYASE 1-ACTIVATING ENZYME"/>
    <property type="match status" value="1"/>
</dbReference>
<dbReference type="PANTHER" id="PTHR30352">
    <property type="entry name" value="PYRUVATE FORMATE-LYASE-ACTIVATING ENZYME"/>
    <property type="match status" value="1"/>
</dbReference>
<dbReference type="AlphaFoldDB" id="A0A644THP4"/>
<dbReference type="SFLD" id="SFLDG01101">
    <property type="entry name" value="Uncharacterised_Radical_SAM_Su"/>
    <property type="match status" value="1"/>
</dbReference>
<evidence type="ECO:0000256" key="3">
    <source>
        <dbReference type="ARBA" id="ARBA00022691"/>
    </source>
</evidence>
<comment type="caution">
    <text evidence="8">The sequence shown here is derived from an EMBL/GenBank/DDBJ whole genome shotgun (WGS) entry which is preliminary data.</text>
</comment>
<dbReference type="SFLD" id="SFLDS00029">
    <property type="entry name" value="Radical_SAM"/>
    <property type="match status" value="1"/>
</dbReference>
<evidence type="ECO:0000256" key="4">
    <source>
        <dbReference type="ARBA" id="ARBA00022723"/>
    </source>
</evidence>
<sequence>MPREAEYWKPVEHDKIQCLLCPRGCVLAEGRWGICKARGNKNLSMVLPLYGQISSMAIDPVEKKPLRHFLPGSHTFSIGFWHCTMRCPFCQNWEIAHPDTEGDPDPGGLRLEPEALIHKALDSGCPSISFTYSEPCLHAEYVLDAMELARRRGLRTILVTNGCINPEPARRLLGLCDAANVDLKSDSAETYREKLGGDLETVKNFIRAAAELCHLEVTSLLVPGILDRPEQMEAIGGFLASVSKRIPLHITAYHPAYRWRAPGLGRQATEAIAKPAFGLLDTIHLALPFPY</sequence>
<name>A0A644THP4_9ZZZZ</name>
<dbReference type="InterPro" id="IPR013785">
    <property type="entry name" value="Aldolase_TIM"/>
</dbReference>
<evidence type="ECO:0000256" key="1">
    <source>
        <dbReference type="ARBA" id="ARBA00001966"/>
    </source>
</evidence>
<keyword evidence="4" id="KW-0479">Metal-binding</keyword>
<evidence type="ECO:0000256" key="6">
    <source>
        <dbReference type="ARBA" id="ARBA00023014"/>
    </source>
</evidence>